<accession>A0ABN7PJX3</accession>
<dbReference type="EMBL" id="CAJPIN010073750">
    <property type="protein sequence ID" value="CAG2067720.1"/>
    <property type="molecule type" value="Genomic_DNA"/>
</dbReference>
<sequence>DENVIASAPAMYRQIIVPAPDSKEYVTDDGLVIPSITPELRNQLFIVAKTFGLTDERQTELMGRAATEIGLQLLGGGHR</sequence>
<dbReference type="InterPro" id="IPR036652">
    <property type="entry name" value="YjeF_N_dom_sf"/>
</dbReference>
<name>A0ABN7PJX3_TIMPD</name>
<protein>
    <submittedName>
        <fullName evidence="1">Uncharacterized protein</fullName>
    </submittedName>
</protein>
<dbReference type="Gene3D" id="3.40.50.10260">
    <property type="entry name" value="YjeF N-terminal domain"/>
    <property type="match status" value="1"/>
</dbReference>
<reference evidence="1" key="1">
    <citation type="submission" date="2021-03" db="EMBL/GenBank/DDBJ databases">
        <authorList>
            <person name="Tran Van P."/>
        </authorList>
    </citation>
    <scope>NUCLEOTIDE SEQUENCE</scope>
</reference>
<evidence type="ECO:0000313" key="2">
    <source>
        <dbReference type="Proteomes" id="UP001153148"/>
    </source>
</evidence>
<evidence type="ECO:0000313" key="1">
    <source>
        <dbReference type="EMBL" id="CAG2067720.1"/>
    </source>
</evidence>
<organism evidence="1 2">
    <name type="scientific">Timema podura</name>
    <name type="common">Walking stick</name>
    <dbReference type="NCBI Taxonomy" id="61482"/>
    <lineage>
        <taxon>Eukaryota</taxon>
        <taxon>Metazoa</taxon>
        <taxon>Ecdysozoa</taxon>
        <taxon>Arthropoda</taxon>
        <taxon>Hexapoda</taxon>
        <taxon>Insecta</taxon>
        <taxon>Pterygota</taxon>
        <taxon>Neoptera</taxon>
        <taxon>Polyneoptera</taxon>
        <taxon>Phasmatodea</taxon>
        <taxon>Timematodea</taxon>
        <taxon>Timematoidea</taxon>
        <taxon>Timematidae</taxon>
        <taxon>Timema</taxon>
    </lineage>
</organism>
<comment type="caution">
    <text evidence="1">The sequence shown here is derived from an EMBL/GenBank/DDBJ whole genome shotgun (WGS) entry which is preliminary data.</text>
</comment>
<feature type="non-terminal residue" evidence="1">
    <location>
        <position position="1"/>
    </location>
</feature>
<dbReference type="PANTHER" id="PTHR13612:SF0">
    <property type="entry name" value="ENHANCER OF MRNA-DECAPPING PROTEIN 3"/>
    <property type="match status" value="1"/>
</dbReference>
<dbReference type="Proteomes" id="UP001153148">
    <property type="component" value="Unassembled WGS sequence"/>
</dbReference>
<dbReference type="PANTHER" id="PTHR13612">
    <property type="entry name" value="ENHANCER OF MRNA-DECAPPING PROTEIN 3"/>
    <property type="match status" value="1"/>
</dbReference>
<keyword evidence="2" id="KW-1185">Reference proteome</keyword>
<gene>
    <name evidence="1" type="ORF">TPAB3V08_LOCUS14663</name>
</gene>
<proteinExistence type="predicted"/>